<reference evidence="2" key="2">
    <citation type="submission" date="2020-09" db="EMBL/GenBank/DDBJ databases">
        <authorList>
            <person name="Sun Q."/>
            <person name="Kim S."/>
        </authorList>
    </citation>
    <scope>NUCLEOTIDE SEQUENCE</scope>
    <source>
        <strain evidence="2">KCTC 32422</strain>
    </source>
</reference>
<accession>A0A918RBB7</accession>
<keyword evidence="1" id="KW-0812">Transmembrane</keyword>
<dbReference type="Pfam" id="PF04964">
    <property type="entry name" value="Flp_Fap"/>
    <property type="match status" value="1"/>
</dbReference>
<dbReference type="Proteomes" id="UP000634139">
    <property type="component" value="Unassembled WGS sequence"/>
</dbReference>
<sequence>MLAIIKRLFADKAGATALEYGLICALIVIAMVGAFNGFTNETQSMWTDVASKQKAATQKSSRN</sequence>
<keyword evidence="3" id="KW-1185">Reference proteome</keyword>
<evidence type="ECO:0008006" key="4">
    <source>
        <dbReference type="Google" id="ProtNLM"/>
    </source>
</evidence>
<name>A0A918RBB7_9SPHN</name>
<feature type="transmembrane region" description="Helical" evidence="1">
    <location>
        <begin position="20"/>
        <end position="38"/>
    </location>
</feature>
<evidence type="ECO:0000313" key="2">
    <source>
        <dbReference type="EMBL" id="GGZ91003.1"/>
    </source>
</evidence>
<protein>
    <recommendedName>
        <fullName evidence="4">Flp family type IVb pilin</fullName>
    </recommendedName>
</protein>
<evidence type="ECO:0000256" key="1">
    <source>
        <dbReference type="SAM" id="Phobius"/>
    </source>
</evidence>
<reference evidence="2" key="1">
    <citation type="journal article" date="2014" name="Int. J. Syst. Evol. Microbiol.">
        <title>Complete genome sequence of Corynebacterium casei LMG S-19264T (=DSM 44701T), isolated from a smear-ripened cheese.</title>
        <authorList>
            <consortium name="US DOE Joint Genome Institute (JGI-PGF)"/>
            <person name="Walter F."/>
            <person name="Albersmeier A."/>
            <person name="Kalinowski J."/>
            <person name="Ruckert C."/>
        </authorList>
    </citation>
    <scope>NUCLEOTIDE SEQUENCE</scope>
    <source>
        <strain evidence="2">KCTC 32422</strain>
    </source>
</reference>
<evidence type="ECO:0000313" key="3">
    <source>
        <dbReference type="Proteomes" id="UP000634139"/>
    </source>
</evidence>
<proteinExistence type="predicted"/>
<keyword evidence="1" id="KW-1133">Transmembrane helix</keyword>
<dbReference type="RefSeq" id="WP_189539117.1">
    <property type="nucleotide sequence ID" value="NZ_BMZD01000002.1"/>
</dbReference>
<dbReference type="InterPro" id="IPR007047">
    <property type="entry name" value="Flp_Fap"/>
</dbReference>
<comment type="caution">
    <text evidence="2">The sequence shown here is derived from an EMBL/GenBank/DDBJ whole genome shotgun (WGS) entry which is preliminary data.</text>
</comment>
<dbReference type="AlphaFoldDB" id="A0A918RBB7"/>
<gene>
    <name evidence="2" type="ORF">GCM10011617_07660</name>
</gene>
<keyword evidence="1" id="KW-0472">Membrane</keyword>
<organism evidence="2 3">
    <name type="scientific">Novosphingobium arvoryzae</name>
    <dbReference type="NCBI Taxonomy" id="1256514"/>
    <lineage>
        <taxon>Bacteria</taxon>
        <taxon>Pseudomonadati</taxon>
        <taxon>Pseudomonadota</taxon>
        <taxon>Alphaproteobacteria</taxon>
        <taxon>Sphingomonadales</taxon>
        <taxon>Sphingomonadaceae</taxon>
        <taxon>Novosphingobium</taxon>
    </lineage>
</organism>
<dbReference type="EMBL" id="BMZD01000002">
    <property type="protein sequence ID" value="GGZ91003.1"/>
    <property type="molecule type" value="Genomic_DNA"/>
</dbReference>